<dbReference type="PANTHER" id="PTHR45458">
    <property type="entry name" value="SHORT-CHAIN DEHYDROGENASE/REDUCTASE SDR"/>
    <property type="match status" value="1"/>
</dbReference>
<dbReference type="Gene3D" id="3.40.50.720">
    <property type="entry name" value="NAD(P)-binding Rossmann-like Domain"/>
    <property type="match status" value="1"/>
</dbReference>
<reference evidence="1" key="1">
    <citation type="submission" date="2021-01" db="EMBL/GenBank/DDBJ databases">
        <authorList>
            <person name="Kaushik A."/>
        </authorList>
    </citation>
    <scope>NUCLEOTIDE SEQUENCE</scope>
    <source>
        <strain evidence="1">AG1-1C</strain>
    </source>
</reference>
<dbReference type="EMBL" id="CAJMWS010000368">
    <property type="protein sequence ID" value="CAE6438381.1"/>
    <property type="molecule type" value="Genomic_DNA"/>
</dbReference>
<gene>
    <name evidence="1" type="ORF">RDB_LOCUS124816</name>
</gene>
<comment type="caution">
    <text evidence="1">The sequence shown here is derived from an EMBL/GenBank/DDBJ whole genome shotgun (WGS) entry which is preliminary data.</text>
</comment>
<organism evidence="1 2">
    <name type="scientific">Rhizoctonia solani</name>
    <dbReference type="NCBI Taxonomy" id="456999"/>
    <lineage>
        <taxon>Eukaryota</taxon>
        <taxon>Fungi</taxon>
        <taxon>Dikarya</taxon>
        <taxon>Basidiomycota</taxon>
        <taxon>Agaricomycotina</taxon>
        <taxon>Agaricomycetes</taxon>
        <taxon>Cantharellales</taxon>
        <taxon>Ceratobasidiaceae</taxon>
        <taxon>Rhizoctonia</taxon>
    </lineage>
</organism>
<dbReference type="PANTHER" id="PTHR45458:SF3">
    <property type="entry name" value="CHAIN DEHYDROGENASE (ATSC), PUTATIVE-RELATED"/>
    <property type="match status" value="1"/>
</dbReference>
<dbReference type="InterPro" id="IPR036291">
    <property type="entry name" value="NAD(P)-bd_dom_sf"/>
</dbReference>
<proteinExistence type="predicted"/>
<dbReference type="GO" id="GO:0016616">
    <property type="term" value="F:oxidoreductase activity, acting on the CH-OH group of donors, NAD or NADP as acceptor"/>
    <property type="evidence" value="ECO:0007669"/>
    <property type="project" value="TreeGrafter"/>
</dbReference>
<dbReference type="InterPro" id="IPR052184">
    <property type="entry name" value="SDR_enzymes"/>
</dbReference>
<accession>A0A8H3ATB8</accession>
<dbReference type="SUPFAM" id="SSF51735">
    <property type="entry name" value="NAD(P)-binding Rossmann-fold domains"/>
    <property type="match status" value="1"/>
</dbReference>
<evidence type="ECO:0000313" key="1">
    <source>
        <dbReference type="EMBL" id="CAE6438381.1"/>
    </source>
</evidence>
<name>A0A8H3ATB8_9AGAM</name>
<dbReference type="AlphaFoldDB" id="A0A8H3ATB8"/>
<sequence>MVVFIISGASYGLGRELVRQASLDDRNVIFALVKSAKAAEQLTDLTSARNNIHVYFQTQEDRQAGYKLGQKTAPESEICKSRHMYTVYAHRLTTVFRIRTDHYPNQMNDLQRFFSNHVLDVIRITNAFIPLLDRGSLKKVVTLTSEGVSNSHSILPSGLDVGVAYTMARTALDMAMSRYSAIHELRQKGFVYTIIESGSIATSGGKDNYHSKVREVAREILEMIERLRHDNSGRCTKLRERDLITL</sequence>
<evidence type="ECO:0000313" key="2">
    <source>
        <dbReference type="Proteomes" id="UP000663846"/>
    </source>
</evidence>
<protein>
    <submittedName>
        <fullName evidence="1">Uncharacterized protein</fullName>
    </submittedName>
</protein>
<dbReference type="Proteomes" id="UP000663846">
    <property type="component" value="Unassembled WGS sequence"/>
</dbReference>